<proteinExistence type="predicted"/>
<dbReference type="AlphaFoldDB" id="A0A9N9XU72"/>
<accession>A0A9N9XU72</accession>
<evidence type="ECO:0000313" key="3">
    <source>
        <dbReference type="Proteomes" id="UP001153712"/>
    </source>
</evidence>
<keyword evidence="1" id="KW-0812">Transmembrane</keyword>
<feature type="transmembrane region" description="Helical" evidence="1">
    <location>
        <begin position="13"/>
        <end position="31"/>
    </location>
</feature>
<sequence>MGKIISPLEIAEYIGIFLIVVSGLDNMYKIISSPKEKQKK</sequence>
<evidence type="ECO:0000313" key="2">
    <source>
        <dbReference type="EMBL" id="CAG9865387.1"/>
    </source>
</evidence>
<gene>
    <name evidence="2" type="ORF">PHYEVI_LOCUS11622</name>
</gene>
<keyword evidence="1" id="KW-0472">Membrane</keyword>
<evidence type="ECO:0000256" key="1">
    <source>
        <dbReference type="SAM" id="Phobius"/>
    </source>
</evidence>
<keyword evidence="1" id="KW-1133">Transmembrane helix</keyword>
<organism evidence="2 3">
    <name type="scientific">Phyllotreta striolata</name>
    <name type="common">Striped flea beetle</name>
    <name type="synonym">Crioceris striolata</name>
    <dbReference type="NCBI Taxonomy" id="444603"/>
    <lineage>
        <taxon>Eukaryota</taxon>
        <taxon>Metazoa</taxon>
        <taxon>Ecdysozoa</taxon>
        <taxon>Arthropoda</taxon>
        <taxon>Hexapoda</taxon>
        <taxon>Insecta</taxon>
        <taxon>Pterygota</taxon>
        <taxon>Neoptera</taxon>
        <taxon>Endopterygota</taxon>
        <taxon>Coleoptera</taxon>
        <taxon>Polyphaga</taxon>
        <taxon>Cucujiformia</taxon>
        <taxon>Chrysomeloidea</taxon>
        <taxon>Chrysomelidae</taxon>
        <taxon>Galerucinae</taxon>
        <taxon>Alticini</taxon>
        <taxon>Phyllotreta</taxon>
    </lineage>
</organism>
<reference evidence="2" key="1">
    <citation type="submission" date="2022-01" db="EMBL/GenBank/DDBJ databases">
        <authorList>
            <person name="King R."/>
        </authorList>
    </citation>
    <scope>NUCLEOTIDE SEQUENCE</scope>
</reference>
<dbReference type="EMBL" id="OU900102">
    <property type="protein sequence ID" value="CAG9865387.1"/>
    <property type="molecule type" value="Genomic_DNA"/>
</dbReference>
<name>A0A9N9XU72_PHYSR</name>
<protein>
    <submittedName>
        <fullName evidence="2">Uncharacterized protein</fullName>
    </submittedName>
</protein>
<keyword evidence="3" id="KW-1185">Reference proteome</keyword>
<dbReference type="Proteomes" id="UP001153712">
    <property type="component" value="Chromosome 9"/>
</dbReference>